<organism evidence="1 2">
    <name type="scientific">Phytophthora lilii</name>
    <dbReference type="NCBI Taxonomy" id="2077276"/>
    <lineage>
        <taxon>Eukaryota</taxon>
        <taxon>Sar</taxon>
        <taxon>Stramenopiles</taxon>
        <taxon>Oomycota</taxon>
        <taxon>Peronosporomycetes</taxon>
        <taxon>Peronosporales</taxon>
        <taxon>Peronosporaceae</taxon>
        <taxon>Phytophthora</taxon>
    </lineage>
</organism>
<proteinExistence type="predicted"/>
<sequence length="236" mass="26219">MYIVGSTLFFLHSSEYLTRSSVQSPSDLSRIVSVSELVLGDDAMVKACHWSLEMVGTLSENGANQEEVVNAVECVVHLAADPRNRGEPDSQEGNQSDFTEEVHPRIMALFAANSTVKTRQRVVGPFILSDPRPIVPEAVEEGRHNGDDTDPAVVLDTIGIRDVEEFHPHAVAGGRQEEERHVVDAHKAECQRDHLQVELKIELPSSLVHLLHSMDVVVVEHVHVPTNQEKQEQEFT</sequence>
<gene>
    <name evidence="1" type="ORF">Plil01_001838000</name>
</gene>
<accession>A0A9W6YKQ4</accession>
<protein>
    <submittedName>
        <fullName evidence="1">Unnamed protein product</fullName>
    </submittedName>
</protein>
<evidence type="ECO:0000313" key="1">
    <source>
        <dbReference type="EMBL" id="GMF65774.1"/>
    </source>
</evidence>
<keyword evidence="2" id="KW-1185">Reference proteome</keyword>
<dbReference type="AlphaFoldDB" id="A0A9W6YKQ4"/>
<dbReference type="Proteomes" id="UP001165083">
    <property type="component" value="Unassembled WGS sequence"/>
</dbReference>
<dbReference type="EMBL" id="BSXW01012503">
    <property type="protein sequence ID" value="GMF65774.1"/>
    <property type="molecule type" value="Genomic_DNA"/>
</dbReference>
<comment type="caution">
    <text evidence="1">The sequence shown here is derived from an EMBL/GenBank/DDBJ whole genome shotgun (WGS) entry which is preliminary data.</text>
</comment>
<reference evidence="1" key="1">
    <citation type="submission" date="2023-04" db="EMBL/GenBank/DDBJ databases">
        <title>Phytophthora lilii NBRC 32176.</title>
        <authorList>
            <person name="Ichikawa N."/>
            <person name="Sato H."/>
            <person name="Tonouchi N."/>
        </authorList>
    </citation>
    <scope>NUCLEOTIDE SEQUENCE</scope>
    <source>
        <strain evidence="1">NBRC 32176</strain>
    </source>
</reference>
<evidence type="ECO:0000313" key="2">
    <source>
        <dbReference type="Proteomes" id="UP001165083"/>
    </source>
</evidence>
<name>A0A9W6YKQ4_9STRA</name>